<evidence type="ECO:0000313" key="3">
    <source>
        <dbReference type="EMBL" id="SHJ35105.1"/>
    </source>
</evidence>
<dbReference type="Pfam" id="PF04025">
    <property type="entry name" value="RemA-like"/>
    <property type="match status" value="1"/>
</dbReference>
<dbReference type="InterPro" id="IPR007169">
    <property type="entry name" value="RemA-like"/>
</dbReference>
<comment type="similarity">
    <text evidence="1">Belongs to the RemA family.</text>
</comment>
<evidence type="ECO:0000256" key="1">
    <source>
        <dbReference type="HAMAP-Rule" id="MF_01503"/>
    </source>
</evidence>
<dbReference type="EMBL" id="FQZU01000006">
    <property type="protein sequence ID" value="SHJ35105.1"/>
    <property type="molecule type" value="Genomic_DNA"/>
</dbReference>
<dbReference type="NCBIfam" id="NF003315">
    <property type="entry name" value="PRK04323.1"/>
    <property type="match status" value="1"/>
</dbReference>
<dbReference type="RefSeq" id="WP_425290463.1">
    <property type="nucleotide sequence ID" value="NZ_FQZU01000006.1"/>
</dbReference>
<sequence length="122" mass="13717">MEKKAEREKAGREKAERDFENKRQYLTGLRPDPMLNIGFGNRVAAHRVVAIVTPNTSPMKRLKDEAKKAGRLVDATCGRKTRAILVMDSNHVILSAIQADTLAQRYAAVRDKKEEGTQNEPE</sequence>
<name>A0A1M6IL61_9BACT</name>
<dbReference type="HAMAP" id="MF_01503">
    <property type="entry name" value="RemA"/>
    <property type="match status" value="1"/>
</dbReference>
<feature type="compositionally biased region" description="Basic and acidic residues" evidence="2">
    <location>
        <begin position="1"/>
        <end position="23"/>
    </location>
</feature>
<evidence type="ECO:0000256" key="2">
    <source>
        <dbReference type="SAM" id="MobiDB-lite"/>
    </source>
</evidence>
<feature type="region of interest" description="Disordered" evidence="2">
    <location>
        <begin position="1"/>
        <end position="27"/>
    </location>
</feature>
<gene>
    <name evidence="3" type="ORF">SAMN02745216_01516</name>
</gene>
<accession>A0A1M6IL61</accession>
<dbReference type="Proteomes" id="UP000183994">
    <property type="component" value="Unassembled WGS sequence"/>
</dbReference>
<proteinExistence type="inferred from homology"/>
<dbReference type="STRING" id="1121393.SAMN02745216_01516"/>
<organism evidence="3 4">
    <name type="scientific">Desulfatibacillum alkenivorans DSM 16219</name>
    <dbReference type="NCBI Taxonomy" id="1121393"/>
    <lineage>
        <taxon>Bacteria</taxon>
        <taxon>Pseudomonadati</taxon>
        <taxon>Thermodesulfobacteriota</taxon>
        <taxon>Desulfobacteria</taxon>
        <taxon>Desulfobacterales</taxon>
        <taxon>Desulfatibacillaceae</taxon>
        <taxon>Desulfatibacillum</taxon>
    </lineage>
</organism>
<dbReference type="PANTHER" id="PTHR38449:SF1">
    <property type="entry name" value="REGULATORY PROTEIN SSL2874-RELATED"/>
    <property type="match status" value="1"/>
</dbReference>
<dbReference type="PANTHER" id="PTHR38449">
    <property type="entry name" value="REGULATORY PROTEIN TM_1690-RELATED"/>
    <property type="match status" value="1"/>
</dbReference>
<evidence type="ECO:0000313" key="4">
    <source>
        <dbReference type="Proteomes" id="UP000183994"/>
    </source>
</evidence>
<dbReference type="AlphaFoldDB" id="A0A1M6IL61"/>
<reference evidence="4" key="1">
    <citation type="submission" date="2016-11" db="EMBL/GenBank/DDBJ databases">
        <authorList>
            <person name="Varghese N."/>
            <person name="Submissions S."/>
        </authorList>
    </citation>
    <scope>NUCLEOTIDE SEQUENCE [LARGE SCALE GENOMIC DNA]</scope>
    <source>
        <strain evidence="4">DSM 16219</strain>
    </source>
</reference>
<protein>
    <recommendedName>
        <fullName evidence="1">Putative regulatory protein SAMN02745216_01516</fullName>
    </recommendedName>
</protein>
<keyword evidence="4" id="KW-1185">Reference proteome</keyword>